<comment type="caution">
    <text evidence="3">The sequence shown here is derived from an EMBL/GenBank/DDBJ whole genome shotgun (WGS) entry which is preliminary data.</text>
</comment>
<keyword evidence="2" id="KW-0812">Transmembrane</keyword>
<evidence type="ECO:0000256" key="2">
    <source>
        <dbReference type="SAM" id="Phobius"/>
    </source>
</evidence>
<feature type="compositionally biased region" description="Polar residues" evidence="1">
    <location>
        <begin position="1"/>
        <end position="16"/>
    </location>
</feature>
<feature type="transmembrane region" description="Helical" evidence="2">
    <location>
        <begin position="84"/>
        <end position="106"/>
    </location>
</feature>
<dbReference type="Proteomes" id="UP000198287">
    <property type="component" value="Unassembled WGS sequence"/>
</dbReference>
<evidence type="ECO:0000313" key="4">
    <source>
        <dbReference type="Proteomes" id="UP000198287"/>
    </source>
</evidence>
<keyword evidence="2" id="KW-0472">Membrane</keyword>
<feature type="region of interest" description="Disordered" evidence="1">
    <location>
        <begin position="1"/>
        <end position="23"/>
    </location>
</feature>
<keyword evidence="2" id="KW-1133">Transmembrane helix</keyword>
<dbReference type="EMBL" id="LNIX01000016">
    <property type="protein sequence ID" value="OXA45963.1"/>
    <property type="molecule type" value="Genomic_DNA"/>
</dbReference>
<evidence type="ECO:0000313" key="3">
    <source>
        <dbReference type="EMBL" id="OXA45963.1"/>
    </source>
</evidence>
<reference evidence="3 4" key="1">
    <citation type="submission" date="2015-12" db="EMBL/GenBank/DDBJ databases">
        <title>The genome of Folsomia candida.</title>
        <authorList>
            <person name="Faddeeva A."/>
            <person name="Derks M.F."/>
            <person name="Anvar Y."/>
            <person name="Smit S."/>
            <person name="Van Straalen N."/>
            <person name="Roelofs D."/>
        </authorList>
    </citation>
    <scope>NUCLEOTIDE SEQUENCE [LARGE SCALE GENOMIC DNA]</scope>
    <source>
        <strain evidence="3 4">VU population</strain>
        <tissue evidence="3">Whole body</tissue>
    </source>
</reference>
<name>A0A226DL59_FOLCA</name>
<accession>A0A226DL59</accession>
<organism evidence="3 4">
    <name type="scientific">Folsomia candida</name>
    <name type="common">Springtail</name>
    <dbReference type="NCBI Taxonomy" id="158441"/>
    <lineage>
        <taxon>Eukaryota</taxon>
        <taxon>Metazoa</taxon>
        <taxon>Ecdysozoa</taxon>
        <taxon>Arthropoda</taxon>
        <taxon>Hexapoda</taxon>
        <taxon>Collembola</taxon>
        <taxon>Entomobryomorpha</taxon>
        <taxon>Isotomoidea</taxon>
        <taxon>Isotomidae</taxon>
        <taxon>Proisotominae</taxon>
        <taxon>Folsomia</taxon>
    </lineage>
</organism>
<sequence>MSHSIRQELQSEQGQRNPEKSDESCAKNLVGFSAGKPFYSGRSTPTDTFSSYRVSIDRKSCPKIPQLSPHLEILKSENSEFSPFYLILITFGLTGLLMGYSIHYLWHQVRNWLKYVDQNSDLVLEESVRSVRCLAKLSIVTLLFGVTCHLVQDNGTWVKILSFGVIYKFYVVAACQGYLNLFDGKETPIPCQLNEDSQIRDDQPRRPQVCHGYRDLTNFYHFTNDGTNIRDGLVVSHLLQPRGNRNEVVDPPPLEIRRHSGLTSSPVPIPLPTFITIPTPAPGISENDENPPTGDPPCYESALLARADSLPPPTYREAMSVLEDHNFSGNELA</sequence>
<protein>
    <submittedName>
        <fullName evidence="3">Uncharacterized protein</fullName>
    </submittedName>
</protein>
<evidence type="ECO:0000256" key="1">
    <source>
        <dbReference type="SAM" id="MobiDB-lite"/>
    </source>
</evidence>
<keyword evidence="4" id="KW-1185">Reference proteome</keyword>
<dbReference type="AlphaFoldDB" id="A0A226DL59"/>
<proteinExistence type="predicted"/>
<feature type="region of interest" description="Disordered" evidence="1">
    <location>
        <begin position="279"/>
        <end position="300"/>
    </location>
</feature>
<gene>
    <name evidence="3" type="ORF">Fcan01_19137</name>
</gene>